<keyword evidence="8" id="KW-0472">Membrane</keyword>
<dbReference type="InterPro" id="IPR000742">
    <property type="entry name" value="EGF"/>
</dbReference>
<dbReference type="InterPro" id="IPR008942">
    <property type="entry name" value="ENTH_VHS"/>
</dbReference>
<dbReference type="SMART" id="SM00288">
    <property type="entry name" value="VHS"/>
    <property type="match status" value="1"/>
</dbReference>
<dbReference type="PROSITE" id="PS50179">
    <property type="entry name" value="VHS"/>
    <property type="match status" value="1"/>
</dbReference>
<dbReference type="PROSITE" id="PS01187">
    <property type="entry name" value="EGF_CA"/>
    <property type="match status" value="1"/>
</dbReference>
<evidence type="ECO:0000256" key="7">
    <source>
        <dbReference type="ARBA" id="ARBA00022927"/>
    </source>
</evidence>
<reference evidence="15" key="1">
    <citation type="submission" date="2021-01" db="EMBL/GenBank/DDBJ databases">
        <authorList>
            <person name="Bezrukov I."/>
        </authorList>
    </citation>
    <scope>NUCLEOTIDE SEQUENCE</scope>
</reference>
<accession>A0A8S1ZSF5</accession>
<evidence type="ECO:0000256" key="11">
    <source>
        <dbReference type="SAM" id="MobiDB-lite"/>
    </source>
</evidence>
<keyword evidence="6" id="KW-0677">Repeat</keyword>
<dbReference type="SMART" id="SM00179">
    <property type="entry name" value="EGF_CA"/>
    <property type="match status" value="2"/>
</dbReference>
<keyword evidence="16" id="KW-1185">Reference proteome</keyword>
<protein>
    <recommendedName>
        <fullName evidence="17">Target of Myb protein 1</fullName>
    </recommendedName>
</protein>
<keyword evidence="3" id="KW-0813">Transport</keyword>
<keyword evidence="9 10" id="KW-1015">Disulfide bond</keyword>
<sequence>MANDAAACAERATNDMLIGPDWAINIELCDIINMDPSQAKEAVKVLKKRLGSKNSKVQILALYALETLSKNCGENVYQLFIDRDILIDMVKLMKKKPGLNVREKILSLLDTWQEAFGGRGGRYPQYYNAYNDLRSAGIEFPPRTESSLSFFTPPQTQPDDDAAIQASLQGDVASSLSLEEIQSAEGSVDVLMDMLGALDPGNPESLKEEVIVDLVEQCRTYQRRVMTLVNTTTDEELLCQGLALNDNVQRVLQRHDDIAKVSSVPSNGRNTRAPPPVQIVNINHDDEDDESDDEFARLAHRSSSDIRPPPPPPTMRPVHGSDSGMVDFLSGDVYKPQGSSKPPHASSSSPVFDDASPQSKSSEVIRNLPPPPSRHNQRQQFFEHHHSSSGSDSSYEGQIRNLSLTTSEPKKEEKPEDLLFKDLVEFAKTRYEDHHPIVALCRHHTHDIISGSGESRLLRGNATTTPGGARMPGEASKMLRCNQKEQKAFLVKNNLQVLNISLDGEMQILMDRIRTCYNIKGDVAEGQESGVISTDFTFSSKNQFFQIGCGIIFIVNVGVQQQSTFDCVTYCHSLDQLNDVSCFHMDGCCRTFINPGDSKLKFVTLINPYSTDVFDVNPCIYRFIVQAGYYKFSGREDLKNLRNLTQFPVLVDWSISDLTCEEAGNTTCHQNSDCINRKDIKGHTCKCQEGFQGNPYMEHGCQDIDECKLSNRPCAEHETCRNTVGSFHCKKRKEWKILLLDMEIIPLMLISVIILLTSFPAPIKVSGRGGGGGFVGSGNPGGIGSGYFGGGGNAGPGYRGGNIPSGGSIRDGSNVGTGYRGGASGGKPSGGGDTGPAIVVIPKQPEEPVKVVPTPMPQVCKPEVRDCVNKHIYGAAGAPTYRGACCQKFRTSVSCVCKFLLSYDPKLSKGANGVLSGCHYSKPNCNKYRMPMPQECLPEVRHCINTHVYGGAGEPHQGGACCNKFRQSRRCICKFLESQDAHLTKKSSDEHMVRDSAMLRMGTLHGSSISGCDLRATRLQPQKTFEKCHA</sequence>
<proteinExistence type="inferred from homology"/>
<dbReference type="PROSITE" id="PS50909">
    <property type="entry name" value="GAT"/>
    <property type="match status" value="1"/>
</dbReference>
<comment type="subcellular location">
    <subcellularLocation>
        <location evidence="1">Membrane</location>
        <topology evidence="1">Peripheral membrane protein</topology>
    </subcellularLocation>
</comment>
<feature type="domain" description="GAT" evidence="14">
    <location>
        <begin position="172"/>
        <end position="260"/>
    </location>
</feature>
<keyword evidence="4 10" id="KW-0245">EGF-like domain</keyword>
<evidence type="ECO:0000256" key="8">
    <source>
        <dbReference type="ARBA" id="ARBA00023136"/>
    </source>
</evidence>
<name>A0A8S1ZSF5_ARAAE</name>
<dbReference type="SUPFAM" id="SSF89009">
    <property type="entry name" value="GAT-like domain"/>
    <property type="match status" value="1"/>
</dbReference>
<gene>
    <name evidence="15" type="ORF">AARE701A_LOCUS5628</name>
</gene>
<keyword evidence="7" id="KW-0653">Protein transport</keyword>
<dbReference type="FunFam" id="1.25.40.90:FF:000028">
    <property type="entry name" value="TOM1-like protein 2"/>
    <property type="match status" value="1"/>
</dbReference>
<evidence type="ECO:0008006" key="17">
    <source>
        <dbReference type="Google" id="ProtNLM"/>
    </source>
</evidence>
<feature type="domain" description="EGF-like" evidence="12">
    <location>
        <begin position="656"/>
        <end position="702"/>
    </location>
</feature>
<evidence type="ECO:0000256" key="6">
    <source>
        <dbReference type="ARBA" id="ARBA00022737"/>
    </source>
</evidence>
<dbReference type="SUPFAM" id="SSF57196">
    <property type="entry name" value="EGF/Laminin"/>
    <property type="match status" value="1"/>
</dbReference>
<evidence type="ECO:0000259" key="12">
    <source>
        <dbReference type="PROSITE" id="PS50026"/>
    </source>
</evidence>
<dbReference type="InterPro" id="IPR001881">
    <property type="entry name" value="EGF-like_Ca-bd_dom"/>
</dbReference>
<dbReference type="InterPro" id="IPR038425">
    <property type="entry name" value="GAT_sf"/>
</dbReference>
<dbReference type="Pfam" id="PF00790">
    <property type="entry name" value="VHS"/>
    <property type="match status" value="1"/>
</dbReference>
<keyword evidence="5" id="KW-0732">Signal</keyword>
<evidence type="ECO:0000259" key="14">
    <source>
        <dbReference type="PROSITE" id="PS50909"/>
    </source>
</evidence>
<organism evidence="15 16">
    <name type="scientific">Arabidopsis arenosa</name>
    <name type="common">Sand rock-cress</name>
    <name type="synonym">Cardaminopsis arenosa</name>
    <dbReference type="NCBI Taxonomy" id="38785"/>
    <lineage>
        <taxon>Eukaryota</taxon>
        <taxon>Viridiplantae</taxon>
        <taxon>Streptophyta</taxon>
        <taxon>Embryophyta</taxon>
        <taxon>Tracheophyta</taxon>
        <taxon>Spermatophyta</taxon>
        <taxon>Magnoliopsida</taxon>
        <taxon>eudicotyledons</taxon>
        <taxon>Gunneridae</taxon>
        <taxon>Pentapetalae</taxon>
        <taxon>rosids</taxon>
        <taxon>malvids</taxon>
        <taxon>Brassicales</taxon>
        <taxon>Brassicaceae</taxon>
        <taxon>Camelineae</taxon>
        <taxon>Arabidopsis</taxon>
    </lineage>
</organism>
<dbReference type="AlphaFoldDB" id="A0A8S1ZSF5"/>
<evidence type="ECO:0000313" key="15">
    <source>
        <dbReference type="EMBL" id="CAE5964397.1"/>
    </source>
</evidence>
<dbReference type="GO" id="GO:0043130">
    <property type="term" value="F:ubiquitin binding"/>
    <property type="evidence" value="ECO:0007669"/>
    <property type="project" value="InterPro"/>
</dbReference>
<dbReference type="InterPro" id="IPR004152">
    <property type="entry name" value="GAT_dom"/>
</dbReference>
<dbReference type="InterPro" id="IPR049883">
    <property type="entry name" value="NOTCH1_EGF-like"/>
</dbReference>
<dbReference type="InterPro" id="IPR018097">
    <property type="entry name" value="EGF_Ca-bd_CS"/>
</dbReference>
<dbReference type="Gene3D" id="2.10.25.10">
    <property type="entry name" value="Laminin"/>
    <property type="match status" value="2"/>
</dbReference>
<dbReference type="GO" id="GO:0043328">
    <property type="term" value="P:protein transport to vacuole involved in ubiquitin-dependent protein catabolic process via the multivesicular body sorting pathway"/>
    <property type="evidence" value="ECO:0007669"/>
    <property type="project" value="InterPro"/>
</dbReference>
<evidence type="ECO:0000256" key="5">
    <source>
        <dbReference type="ARBA" id="ARBA00022729"/>
    </source>
</evidence>
<feature type="region of interest" description="Disordered" evidence="11">
    <location>
        <begin position="259"/>
        <end position="397"/>
    </location>
</feature>
<evidence type="ECO:0000256" key="1">
    <source>
        <dbReference type="ARBA" id="ARBA00004170"/>
    </source>
</evidence>
<evidence type="ECO:0000256" key="9">
    <source>
        <dbReference type="ARBA" id="ARBA00023157"/>
    </source>
</evidence>
<evidence type="ECO:0000256" key="3">
    <source>
        <dbReference type="ARBA" id="ARBA00022448"/>
    </source>
</evidence>
<dbReference type="GO" id="GO:0016020">
    <property type="term" value="C:membrane"/>
    <property type="evidence" value="ECO:0007669"/>
    <property type="project" value="UniProtKB-SubCell"/>
</dbReference>
<comment type="caution">
    <text evidence="10">Lacks conserved residue(s) required for the propagation of feature annotation.</text>
</comment>
<feature type="compositionally biased region" description="Low complexity" evidence="11">
    <location>
        <begin position="339"/>
        <end position="350"/>
    </location>
</feature>
<dbReference type="Pfam" id="PF03127">
    <property type="entry name" value="GAT"/>
    <property type="match status" value="1"/>
</dbReference>
<dbReference type="GO" id="GO:0035091">
    <property type="term" value="F:phosphatidylinositol binding"/>
    <property type="evidence" value="ECO:0007669"/>
    <property type="project" value="InterPro"/>
</dbReference>
<feature type="disulfide bond" evidence="10">
    <location>
        <begin position="668"/>
        <end position="685"/>
    </location>
</feature>
<dbReference type="CDD" id="cd00054">
    <property type="entry name" value="EGF_CA"/>
    <property type="match status" value="1"/>
</dbReference>
<dbReference type="PROSITE" id="PS50026">
    <property type="entry name" value="EGF_3"/>
    <property type="match status" value="1"/>
</dbReference>
<evidence type="ECO:0000259" key="13">
    <source>
        <dbReference type="PROSITE" id="PS50179"/>
    </source>
</evidence>
<dbReference type="SUPFAM" id="SSF48464">
    <property type="entry name" value="ENTH/VHS domain"/>
    <property type="match status" value="1"/>
</dbReference>
<evidence type="ECO:0000256" key="10">
    <source>
        <dbReference type="PROSITE-ProRule" id="PRU00076"/>
    </source>
</evidence>
<comment type="similarity">
    <text evidence="2">Belongs to the TOM1 family.</text>
</comment>
<evidence type="ECO:0000256" key="4">
    <source>
        <dbReference type="ARBA" id="ARBA00022536"/>
    </source>
</evidence>
<dbReference type="FunFam" id="2.10.25.10:FF:000038">
    <property type="entry name" value="Fibrillin 2"/>
    <property type="match status" value="1"/>
</dbReference>
<dbReference type="GO" id="GO:0005737">
    <property type="term" value="C:cytoplasm"/>
    <property type="evidence" value="ECO:0007669"/>
    <property type="project" value="UniProtKB-ARBA"/>
</dbReference>
<evidence type="ECO:0000256" key="2">
    <source>
        <dbReference type="ARBA" id="ARBA00007708"/>
    </source>
</evidence>
<dbReference type="CDD" id="cd14231">
    <property type="entry name" value="GAT_GGA-like_plant"/>
    <property type="match status" value="1"/>
</dbReference>
<dbReference type="GO" id="GO:0005509">
    <property type="term" value="F:calcium ion binding"/>
    <property type="evidence" value="ECO:0007669"/>
    <property type="project" value="InterPro"/>
</dbReference>
<dbReference type="Proteomes" id="UP000682877">
    <property type="component" value="Chromosome 2"/>
</dbReference>
<dbReference type="PANTHER" id="PTHR45898">
    <property type="entry name" value="TOM1-LIKE PROTEIN"/>
    <property type="match status" value="1"/>
</dbReference>
<dbReference type="InterPro" id="IPR002014">
    <property type="entry name" value="VHS_dom"/>
</dbReference>
<feature type="domain" description="VHS" evidence="13">
    <location>
        <begin position="12"/>
        <end position="141"/>
    </location>
</feature>
<dbReference type="EMBL" id="LR999452">
    <property type="protein sequence ID" value="CAE5964397.1"/>
    <property type="molecule type" value="Genomic_DNA"/>
</dbReference>
<dbReference type="Gene3D" id="1.25.40.90">
    <property type="match status" value="1"/>
</dbReference>
<dbReference type="PANTHER" id="PTHR45898:SF14">
    <property type="entry name" value="TOM1-LIKE PROTEIN 4"/>
    <property type="match status" value="1"/>
</dbReference>
<dbReference type="Gene3D" id="1.20.58.160">
    <property type="match status" value="1"/>
</dbReference>
<dbReference type="InterPro" id="IPR044836">
    <property type="entry name" value="TOL_plant"/>
</dbReference>
<evidence type="ECO:0000313" key="16">
    <source>
        <dbReference type="Proteomes" id="UP000682877"/>
    </source>
</evidence>
<dbReference type="CDD" id="cd03561">
    <property type="entry name" value="VHS"/>
    <property type="match status" value="1"/>
</dbReference>
<dbReference type="Pfam" id="PF07645">
    <property type="entry name" value="EGF_CA"/>
    <property type="match status" value="1"/>
</dbReference>